<reference evidence="1 2" key="1">
    <citation type="submission" date="2015-09" db="EMBL/GenBank/DDBJ databases">
        <authorList>
            <consortium name="Pathogen Informatics"/>
        </authorList>
    </citation>
    <scope>NUCLEOTIDE SEQUENCE [LARGE SCALE GENOMIC DNA]</scope>
    <source>
        <strain evidence="1 2">2789STDY5834858</strain>
    </source>
</reference>
<sequence length="336" mass="39417">MPEKETVTMYKEQDFKDLNFYYGVSSDCLTSFKRDEQFTILNEIKDLGLDYAIISHENKDLDYTFNKKNTTLSTWQYLSKIIHRFNKKNDNFLVLLEFEAFIKSLGKVSVLNTKSFFKGDVNNFKYFAIWLLQNTDFHITINSSNKTVENFPYKEFLNQISPSLDINVRSDKSIYSNKEKYYFSLLDNNFKVGAVGQKNYKYPPYSNFSKLTCIISPKLDNKNIISALNKKHCFFTESKTLKLLFAINDIFMGSSIEKNLSTDLNIYVYLHDYKHKINKIYILSNNGTIIKKIDNINLNKVQYIFKKNFSSKETWYVIKVFLDSNLTAISSPIFVK</sequence>
<protein>
    <recommendedName>
        <fullName evidence="3">LAGLIDADG homing endonuclease</fullName>
    </recommendedName>
</protein>
<comment type="caution">
    <text evidence="1">The sequence shown here is derived from an EMBL/GenBank/DDBJ whole genome shotgun (WGS) entry which is preliminary data.</text>
</comment>
<evidence type="ECO:0000313" key="1">
    <source>
        <dbReference type="EMBL" id="CUN46375.1"/>
    </source>
</evidence>
<proteinExistence type="predicted"/>
<dbReference type="EMBL" id="CYZR01000001">
    <property type="protein sequence ID" value="CUN46375.1"/>
    <property type="molecule type" value="Genomic_DNA"/>
</dbReference>
<evidence type="ECO:0000313" key="2">
    <source>
        <dbReference type="Proteomes" id="UP000095488"/>
    </source>
</evidence>
<name>A0ABM9UL38_SARVE</name>
<evidence type="ECO:0008006" key="3">
    <source>
        <dbReference type="Google" id="ProtNLM"/>
    </source>
</evidence>
<dbReference type="RefSeq" id="WP_055257122.1">
    <property type="nucleotide sequence ID" value="NZ_CABIXL010000001.1"/>
</dbReference>
<organism evidence="1 2">
    <name type="scientific">Sarcina ventriculi</name>
    <name type="common">Clostridium ventriculi</name>
    <dbReference type="NCBI Taxonomy" id="1267"/>
    <lineage>
        <taxon>Bacteria</taxon>
        <taxon>Bacillati</taxon>
        <taxon>Bacillota</taxon>
        <taxon>Clostridia</taxon>
        <taxon>Eubacteriales</taxon>
        <taxon>Clostridiaceae</taxon>
        <taxon>Sarcina</taxon>
    </lineage>
</organism>
<dbReference type="Proteomes" id="UP000095488">
    <property type="component" value="Unassembled WGS sequence"/>
</dbReference>
<keyword evidence="2" id="KW-1185">Reference proteome</keyword>
<accession>A0ABM9UL38</accession>
<gene>
    <name evidence="1" type="ORF">ERS852473_00222</name>
</gene>